<dbReference type="PATRIC" id="fig|146537.3.peg.2354"/>
<keyword evidence="3" id="KW-1185">Reference proteome</keyword>
<dbReference type="GO" id="GO:0016787">
    <property type="term" value="F:hydrolase activity"/>
    <property type="evidence" value="ECO:0007669"/>
    <property type="project" value="UniProtKB-KW"/>
</dbReference>
<dbReference type="Proteomes" id="UP000053859">
    <property type="component" value="Unassembled WGS sequence"/>
</dbReference>
<feature type="region of interest" description="Disordered" evidence="1">
    <location>
        <begin position="60"/>
        <end position="86"/>
    </location>
</feature>
<evidence type="ECO:0000313" key="2">
    <source>
        <dbReference type="EMBL" id="GAP47499.1"/>
    </source>
</evidence>
<gene>
    <name evidence="2" type="ORF">SAZU_2236</name>
</gene>
<proteinExistence type="predicted"/>
<organism evidence="2 3">
    <name type="scientific">Streptomyces azureus</name>
    <dbReference type="NCBI Taxonomy" id="146537"/>
    <lineage>
        <taxon>Bacteria</taxon>
        <taxon>Bacillati</taxon>
        <taxon>Actinomycetota</taxon>
        <taxon>Actinomycetes</taxon>
        <taxon>Kitasatosporales</taxon>
        <taxon>Streptomycetaceae</taxon>
        <taxon>Streptomyces</taxon>
    </lineage>
</organism>
<sequence length="86" mass="9234">MIARTGPVQQCLARRVLPGPATLAVEIRTEAVVPPTVTSTGQDARRPGRRPDTLVFSLSRSARATRSPNAAAVTWPQRSSEVLRDG</sequence>
<dbReference type="EMBL" id="DF968235">
    <property type="protein sequence ID" value="GAP47499.1"/>
    <property type="molecule type" value="Genomic_DNA"/>
</dbReference>
<evidence type="ECO:0000256" key="1">
    <source>
        <dbReference type="SAM" id="MobiDB-lite"/>
    </source>
</evidence>
<keyword evidence="2" id="KW-0378">Hydrolase</keyword>
<name>A0A0K8PJC3_STRAJ</name>
<reference evidence="2" key="1">
    <citation type="journal article" date="2015" name="Genome Announc.">
        <title>Draft Genome Sequence of Thiostrepton-Producing Streptomyces azureus ATCC 14921.</title>
        <authorList>
            <person name="Sakihara K."/>
            <person name="Maeda J."/>
            <person name="Tashiro K."/>
            <person name="Fujino Y."/>
            <person name="Kuhara S."/>
            <person name="Ohshima T."/>
            <person name="Ogata S."/>
            <person name="Doi K."/>
        </authorList>
    </citation>
    <scope>NUCLEOTIDE SEQUENCE [LARGE SCALE GENOMIC DNA]</scope>
    <source>
        <strain evidence="2">ATCC14921</strain>
    </source>
</reference>
<accession>A0A0K8PJC3</accession>
<dbReference type="AlphaFoldDB" id="A0A0K8PJC3"/>
<evidence type="ECO:0000313" key="3">
    <source>
        <dbReference type="Proteomes" id="UP000053859"/>
    </source>
</evidence>
<protein>
    <submittedName>
        <fullName evidence="2">Glycoside hydrolase family 43 protein</fullName>
    </submittedName>
</protein>